<protein>
    <submittedName>
        <fullName evidence="4">Cell division ATP-binding protein FtsE</fullName>
    </submittedName>
</protein>
<dbReference type="InterPro" id="IPR027417">
    <property type="entry name" value="P-loop_NTPase"/>
</dbReference>
<proteinExistence type="predicted"/>
<reference evidence="4 5" key="1">
    <citation type="submission" date="2016-06" db="EMBL/GenBank/DDBJ databases">
        <title>Four novel species of enterococci isolated from chicken manure.</title>
        <authorList>
            <person name="Van Tyne D."/>
        </authorList>
    </citation>
    <scope>NUCLEOTIDE SEQUENCE [LARGE SCALE GENOMIC DNA]</scope>
    <source>
        <strain evidence="4 5">CU12B</strain>
    </source>
</reference>
<keyword evidence="5" id="KW-1185">Reference proteome</keyword>
<dbReference type="Proteomes" id="UP000782705">
    <property type="component" value="Unassembled WGS sequence"/>
</dbReference>
<dbReference type="SMART" id="SM00382">
    <property type="entry name" value="AAA"/>
    <property type="match status" value="1"/>
</dbReference>
<keyword evidence="4" id="KW-0131">Cell cycle</keyword>
<accession>A0ABQ6YWN2</accession>
<dbReference type="SUPFAM" id="SSF52540">
    <property type="entry name" value="P-loop containing nucleoside triphosphate hydrolases"/>
    <property type="match status" value="1"/>
</dbReference>
<dbReference type="Pfam" id="PF00005">
    <property type="entry name" value="ABC_tran"/>
    <property type="match status" value="1"/>
</dbReference>
<evidence type="ECO:0000313" key="4">
    <source>
        <dbReference type="EMBL" id="KAF1302025.1"/>
    </source>
</evidence>
<evidence type="ECO:0000259" key="3">
    <source>
        <dbReference type="PROSITE" id="PS50893"/>
    </source>
</evidence>
<dbReference type="InterPro" id="IPR015854">
    <property type="entry name" value="ABC_transpr_LolD-like"/>
</dbReference>
<keyword evidence="4" id="KW-0132">Cell division</keyword>
<gene>
    <name evidence="4" type="ORF">BAU17_01255</name>
</gene>
<dbReference type="RefSeq" id="WP_161903006.1">
    <property type="nucleotide sequence ID" value="NZ_MAEL01000054.1"/>
</dbReference>
<evidence type="ECO:0000313" key="5">
    <source>
        <dbReference type="Proteomes" id="UP000782705"/>
    </source>
</evidence>
<dbReference type="PANTHER" id="PTHR24220">
    <property type="entry name" value="IMPORT ATP-BINDING PROTEIN"/>
    <property type="match status" value="1"/>
</dbReference>
<dbReference type="EMBL" id="MAEL01000054">
    <property type="protein sequence ID" value="KAF1302025.1"/>
    <property type="molecule type" value="Genomic_DNA"/>
</dbReference>
<dbReference type="Gene3D" id="3.40.50.300">
    <property type="entry name" value="P-loop containing nucleotide triphosphate hydrolases"/>
    <property type="match status" value="1"/>
</dbReference>
<sequence length="237" mass="26692">MIKVKNATKRYNKTAKPAVKDISFQMKSGEFIYLIGPSGSGKSTLLKLLSKEVTLTQGSIQVDNIRVEKINTSKLYVLRRKLGVVSQEDIFLPQQTVYQNVIFALQAVETNYQQIKERATAVLSQVGMLEYSEQLIENLSIGQRKKVAIARALVNQPLLLIADEPTANLDVKSAVEMMKLFLRINEMGTSVMIATHDSTMVNSIRKRVIELSNGEIVRDDKFGGYTRFSDPKDVYVW</sequence>
<name>A0ABQ6YWN2_9ENTE</name>
<dbReference type="InterPro" id="IPR003439">
    <property type="entry name" value="ABC_transporter-like_ATP-bd"/>
</dbReference>
<dbReference type="PANTHER" id="PTHR24220:SF470">
    <property type="entry name" value="CELL DIVISION ATP-BINDING PROTEIN FTSE"/>
    <property type="match status" value="1"/>
</dbReference>
<evidence type="ECO:0000256" key="1">
    <source>
        <dbReference type="ARBA" id="ARBA00022741"/>
    </source>
</evidence>
<evidence type="ECO:0000256" key="2">
    <source>
        <dbReference type="ARBA" id="ARBA00022840"/>
    </source>
</evidence>
<dbReference type="PROSITE" id="PS50893">
    <property type="entry name" value="ABC_TRANSPORTER_2"/>
    <property type="match status" value="1"/>
</dbReference>
<dbReference type="GO" id="GO:0005524">
    <property type="term" value="F:ATP binding"/>
    <property type="evidence" value="ECO:0007669"/>
    <property type="project" value="UniProtKB-KW"/>
</dbReference>
<dbReference type="GO" id="GO:0051301">
    <property type="term" value="P:cell division"/>
    <property type="evidence" value="ECO:0007669"/>
    <property type="project" value="UniProtKB-KW"/>
</dbReference>
<keyword evidence="2 4" id="KW-0067">ATP-binding</keyword>
<keyword evidence="1" id="KW-0547">Nucleotide-binding</keyword>
<organism evidence="4 5">
    <name type="scientific">Candidatus Enterococcus willemsii</name>
    <dbReference type="NCBI Taxonomy" id="1857215"/>
    <lineage>
        <taxon>Bacteria</taxon>
        <taxon>Bacillati</taxon>
        <taxon>Bacillota</taxon>
        <taxon>Bacilli</taxon>
        <taxon>Lactobacillales</taxon>
        <taxon>Enterococcaceae</taxon>
        <taxon>Enterococcus</taxon>
    </lineage>
</organism>
<feature type="domain" description="ABC transporter" evidence="3">
    <location>
        <begin position="2"/>
        <end position="236"/>
    </location>
</feature>
<dbReference type="InterPro" id="IPR003593">
    <property type="entry name" value="AAA+_ATPase"/>
</dbReference>
<comment type="caution">
    <text evidence="4">The sequence shown here is derived from an EMBL/GenBank/DDBJ whole genome shotgun (WGS) entry which is preliminary data.</text>
</comment>